<feature type="compositionally biased region" description="Basic and acidic residues" evidence="1">
    <location>
        <begin position="1"/>
        <end position="12"/>
    </location>
</feature>
<accession>A0A1Y2BFA1</accession>
<proteinExistence type="predicted"/>
<evidence type="ECO:0000313" key="3">
    <source>
        <dbReference type="Proteomes" id="UP000193642"/>
    </source>
</evidence>
<feature type="region of interest" description="Disordered" evidence="1">
    <location>
        <begin position="1"/>
        <end position="59"/>
    </location>
</feature>
<dbReference type="EMBL" id="MCGO01000068">
    <property type="protein sequence ID" value="ORY33230.1"/>
    <property type="molecule type" value="Genomic_DNA"/>
</dbReference>
<evidence type="ECO:0000313" key="2">
    <source>
        <dbReference type="EMBL" id="ORY33230.1"/>
    </source>
</evidence>
<keyword evidence="3" id="KW-1185">Reference proteome</keyword>
<comment type="caution">
    <text evidence="2">The sequence shown here is derived from an EMBL/GenBank/DDBJ whole genome shotgun (WGS) entry which is preliminary data.</text>
</comment>
<sequence length="59" mass="6368">MQKPVVLERTKDGYFAPSSPGSQPAPVQPINSQPSNLREAPKKVNGAPRSVKPSEGQRK</sequence>
<organism evidence="2 3">
    <name type="scientific">Rhizoclosmatium globosum</name>
    <dbReference type="NCBI Taxonomy" id="329046"/>
    <lineage>
        <taxon>Eukaryota</taxon>
        <taxon>Fungi</taxon>
        <taxon>Fungi incertae sedis</taxon>
        <taxon>Chytridiomycota</taxon>
        <taxon>Chytridiomycota incertae sedis</taxon>
        <taxon>Chytridiomycetes</taxon>
        <taxon>Chytridiales</taxon>
        <taxon>Chytriomycetaceae</taxon>
        <taxon>Rhizoclosmatium</taxon>
    </lineage>
</organism>
<reference evidence="2 3" key="1">
    <citation type="submission" date="2016-07" db="EMBL/GenBank/DDBJ databases">
        <title>Pervasive Adenine N6-methylation of Active Genes in Fungi.</title>
        <authorList>
            <consortium name="DOE Joint Genome Institute"/>
            <person name="Mondo S.J."/>
            <person name="Dannebaum R.O."/>
            <person name="Kuo R.C."/>
            <person name="Labutti K."/>
            <person name="Haridas S."/>
            <person name="Kuo A."/>
            <person name="Salamov A."/>
            <person name="Ahrendt S.R."/>
            <person name="Lipzen A."/>
            <person name="Sullivan W."/>
            <person name="Andreopoulos W.B."/>
            <person name="Clum A."/>
            <person name="Lindquist E."/>
            <person name="Daum C."/>
            <person name="Ramamoorthy G.K."/>
            <person name="Gryganskyi A."/>
            <person name="Culley D."/>
            <person name="Magnuson J.K."/>
            <person name="James T.Y."/>
            <person name="O'Malley M.A."/>
            <person name="Stajich J.E."/>
            <person name="Spatafora J.W."/>
            <person name="Visel A."/>
            <person name="Grigoriev I.V."/>
        </authorList>
    </citation>
    <scope>NUCLEOTIDE SEQUENCE [LARGE SCALE GENOMIC DNA]</scope>
    <source>
        <strain evidence="2 3">JEL800</strain>
    </source>
</reference>
<protein>
    <submittedName>
        <fullName evidence="2">Uncharacterized protein</fullName>
    </submittedName>
</protein>
<evidence type="ECO:0000256" key="1">
    <source>
        <dbReference type="SAM" id="MobiDB-lite"/>
    </source>
</evidence>
<dbReference type="AlphaFoldDB" id="A0A1Y2BFA1"/>
<dbReference type="Proteomes" id="UP000193642">
    <property type="component" value="Unassembled WGS sequence"/>
</dbReference>
<name>A0A1Y2BFA1_9FUNG</name>
<gene>
    <name evidence="2" type="ORF">BCR33DRAFT_723215</name>
</gene>